<dbReference type="AlphaFoldDB" id="A0A2A7AY10"/>
<name>A0A2A7AY10_9FIRM</name>
<dbReference type="Proteomes" id="UP000220480">
    <property type="component" value="Unassembled WGS sequence"/>
</dbReference>
<sequence length="197" mass="21255">MKNWKKLLACLLVGLMALTVFTACDASVGAPMGPKRSTAESAKALCEYFKNCEHFEKMDYSEELSEKAYYIACWVAQSAVSCKVNAEKTELSRKDNIGNDAKALLQMENPRYASAFDCMGIGKGIGGGMGVDDFTPGFAIHPDPNSQDFNTTSDITFVLPNDGRVTDTMTKAAKGKTKLGVAYVVDKGVSYAVVLFG</sequence>
<accession>A0A2A7AY10</accession>
<dbReference type="PROSITE" id="PS51257">
    <property type="entry name" value="PROKAR_LIPOPROTEIN"/>
    <property type="match status" value="1"/>
</dbReference>
<keyword evidence="1" id="KW-0732">Signal</keyword>
<proteinExistence type="predicted"/>
<dbReference type="RefSeq" id="WP_097779326.1">
    <property type="nucleotide sequence ID" value="NZ_NMTZ01000018.1"/>
</dbReference>
<feature type="chain" id="PRO_5038442677" description="Lipoprotein" evidence="1">
    <location>
        <begin position="23"/>
        <end position="197"/>
    </location>
</feature>
<dbReference type="EMBL" id="NMTZ01000018">
    <property type="protein sequence ID" value="PDX84057.1"/>
    <property type="molecule type" value="Genomic_DNA"/>
</dbReference>
<evidence type="ECO:0000313" key="3">
    <source>
        <dbReference type="Proteomes" id="UP000220480"/>
    </source>
</evidence>
<organism evidence="2 3">
    <name type="scientific">Faecalibacterium prausnitzii</name>
    <dbReference type="NCBI Taxonomy" id="853"/>
    <lineage>
        <taxon>Bacteria</taxon>
        <taxon>Bacillati</taxon>
        <taxon>Bacillota</taxon>
        <taxon>Clostridia</taxon>
        <taxon>Eubacteriales</taxon>
        <taxon>Oscillospiraceae</taxon>
        <taxon>Faecalibacterium</taxon>
    </lineage>
</organism>
<protein>
    <recommendedName>
        <fullName evidence="4">Lipoprotein</fullName>
    </recommendedName>
</protein>
<comment type="caution">
    <text evidence="2">The sequence shown here is derived from an EMBL/GenBank/DDBJ whole genome shotgun (WGS) entry which is preliminary data.</text>
</comment>
<evidence type="ECO:0000256" key="1">
    <source>
        <dbReference type="SAM" id="SignalP"/>
    </source>
</evidence>
<evidence type="ECO:0008006" key="4">
    <source>
        <dbReference type="Google" id="ProtNLM"/>
    </source>
</evidence>
<evidence type="ECO:0000313" key="2">
    <source>
        <dbReference type="EMBL" id="PDX84057.1"/>
    </source>
</evidence>
<feature type="signal peptide" evidence="1">
    <location>
        <begin position="1"/>
        <end position="22"/>
    </location>
</feature>
<gene>
    <name evidence="2" type="ORF">CGS59_06440</name>
</gene>
<reference evidence="2 3" key="1">
    <citation type="journal article" date="2017" name="Front. Microbiol.">
        <title>New Insights into the Diversity of the Genus Faecalibacterium.</title>
        <authorList>
            <person name="Benevides L."/>
            <person name="Burman S."/>
            <person name="Martin R."/>
            <person name="Robert V."/>
            <person name="Thomas M."/>
            <person name="Miquel S."/>
            <person name="Chain F."/>
            <person name="Sokol H."/>
            <person name="Bermudez-Humaran L.G."/>
            <person name="Morrison M."/>
            <person name="Langella P."/>
            <person name="Azevedo V.A."/>
            <person name="Chatel J.M."/>
            <person name="Soares S."/>
        </authorList>
    </citation>
    <scope>NUCLEOTIDE SEQUENCE [LARGE SCALE GENOMIC DNA]</scope>
    <source>
        <strain evidence="2 3">CNCM I 4644</strain>
    </source>
</reference>